<dbReference type="SUPFAM" id="SSF50952">
    <property type="entry name" value="Soluble quinoprotein glucose dehydrogenase"/>
    <property type="match status" value="2"/>
</dbReference>
<dbReference type="SUPFAM" id="SSF49785">
    <property type="entry name" value="Galactose-binding domain-like"/>
    <property type="match status" value="2"/>
</dbReference>
<name>A0A6B0YUL6_9CHLR</name>
<feature type="domain" description="Glucose/Sorbosone dehydrogenase" evidence="1">
    <location>
        <begin position="248"/>
        <end position="586"/>
    </location>
</feature>
<dbReference type="Pfam" id="PF22633">
    <property type="entry name" value="F5_F8_type_C_2"/>
    <property type="match status" value="1"/>
</dbReference>
<gene>
    <name evidence="2" type="ORF">F4Y42_11470</name>
</gene>
<dbReference type="InterPro" id="IPR012938">
    <property type="entry name" value="Glc/Sorbosone_DH"/>
</dbReference>
<dbReference type="InterPro" id="IPR011042">
    <property type="entry name" value="6-blade_b-propeller_TolB-like"/>
</dbReference>
<dbReference type="AlphaFoldDB" id="A0A6B0YUL6"/>
<sequence>MRSNNRESGIVFLKLFNRNSVAGYCGASFKRNCGLVLLGLTVTLLAACGSVRNRQPQLPSEVASLTVSLSPGSRWTASPFGPPPIGENVAPLGFATASARDLTGLQKVDAETAILAIDGNSDTVWTSNQPAPQWFSVLLDDLYRVDRIQMVITQAPAGPTSHELWLDNGSGSRTLFRRLTDVPTSDGQILNVELDPPQIVSEVFINTTKSPSWVAWREVKVFGQPVLDPVVAGSAPRLTLQPVALGLELPVRVTHAGDNSRRLFVAEKMGRIRIVRNGSVLTAPFLDITDRVRCCAHRGLIDMAFPPFYSEKNHFYVSYTNASGHTIISRFRTTENADRADPDSEEVLLTIEQPAEHHNGGSMAFGPRDGYLYISSGDGGSFSYPDNPALDTDTLLSKLLRIDVESGIEPYLVPESNPFIKAEGYRDEIWALGLRNPGKFAFDLATGDLFIPDSGNRRSEEVNFQPANSVGGEDYGWFKMEGSLCFDNFVVPCSAEGLTLPVAEYDHALGCSVAGGVVFRGKGSPAMQGLFLYADLCSGRLWGLRRPQHQEQDGWQSTLLLNAPISISSIGEDQDGNVYVTSFQDGVLYSLVERSSANPNVTAIRKNVALQGAGRASSEPASIEFAIDGDPATVWNAKHPPPQWYSVILDDLYLIDQIELSFSQYSIAPVTLEVWLGNGSGTRTLFTRLSDVRPAREKTQTIHIDPPQKANEVLLLSLQGSEDVAWREVKVFGTPVTNSRPEFNAPQVRLVEIAYGLDLPVLISNAGDGSGRIFVVEQKGRIRTIKGGHLQDVPFLDISERVVCCGEQGLFGLAFPPLYSENQHFYVSYSNLDGDTVVSRFKTSDDPDRAESESEEVVLRIAQPYKVHNGGHLAFGPRDGYLYIGSGDGGTFRDPDNMAQRTDTLLGKILRIDVESGAVPYAIPIDNPFARSEDVRAEIWALGLRNPWSFAFDRLTGALFIPDVGGSLREEVNYQPADSRGGKNYGWAVMEGNICFEHDSLVCSADGLTLPVAEYDHSRGCAIVGGAVSRGPASTALVGLFLFADFCRGDIWGLRRTVEPATESADGMWQSFLLANAGFPVSSIGEDEEGNVYAAGYQNGTIFLITQR</sequence>
<dbReference type="PANTHER" id="PTHR19328">
    <property type="entry name" value="HEDGEHOG-INTERACTING PROTEIN"/>
    <property type="match status" value="1"/>
</dbReference>
<dbReference type="Gene3D" id="2.120.10.30">
    <property type="entry name" value="TolB, C-terminal domain"/>
    <property type="match status" value="2"/>
</dbReference>
<accession>A0A6B0YUL6</accession>
<dbReference type="Gene3D" id="2.60.120.260">
    <property type="entry name" value="Galactose-binding domain-like"/>
    <property type="match status" value="2"/>
</dbReference>
<comment type="caution">
    <text evidence="2">The sequence shown here is derived from an EMBL/GenBank/DDBJ whole genome shotgun (WGS) entry which is preliminary data.</text>
</comment>
<dbReference type="EMBL" id="VXRG01000097">
    <property type="protein sequence ID" value="MXY94051.1"/>
    <property type="molecule type" value="Genomic_DNA"/>
</dbReference>
<dbReference type="InterPro" id="IPR008979">
    <property type="entry name" value="Galactose-bd-like_sf"/>
</dbReference>
<dbReference type="InterPro" id="IPR011041">
    <property type="entry name" value="Quinoprot_gluc/sorb_DH_b-prop"/>
</dbReference>
<organism evidence="2">
    <name type="scientific">Caldilineaceae bacterium SB0664_bin_27</name>
    <dbReference type="NCBI Taxonomy" id="2605260"/>
    <lineage>
        <taxon>Bacteria</taxon>
        <taxon>Bacillati</taxon>
        <taxon>Chloroflexota</taxon>
        <taxon>Caldilineae</taxon>
        <taxon>Caldilineales</taxon>
        <taxon>Caldilineaceae</taxon>
    </lineage>
</organism>
<proteinExistence type="predicted"/>
<protein>
    <recommendedName>
        <fullName evidence="1">Glucose/Sorbosone dehydrogenase domain-containing protein</fullName>
    </recommendedName>
</protein>
<feature type="domain" description="Glucose/Sorbosone dehydrogenase" evidence="1">
    <location>
        <begin position="760"/>
        <end position="1095"/>
    </location>
</feature>
<dbReference type="Pfam" id="PF07995">
    <property type="entry name" value="GSDH"/>
    <property type="match status" value="2"/>
</dbReference>
<evidence type="ECO:0000313" key="2">
    <source>
        <dbReference type="EMBL" id="MXY94051.1"/>
    </source>
</evidence>
<evidence type="ECO:0000259" key="1">
    <source>
        <dbReference type="Pfam" id="PF07995"/>
    </source>
</evidence>
<dbReference type="PANTHER" id="PTHR19328:SF75">
    <property type="entry name" value="ALDOSE SUGAR DEHYDROGENASE YLII"/>
    <property type="match status" value="1"/>
</dbReference>
<reference evidence="2" key="1">
    <citation type="submission" date="2019-09" db="EMBL/GenBank/DDBJ databases">
        <title>Characterisation of the sponge microbiome using genome-centric metagenomics.</title>
        <authorList>
            <person name="Engelberts J.P."/>
            <person name="Robbins S.J."/>
            <person name="De Goeij J.M."/>
            <person name="Aranda M."/>
            <person name="Bell S.C."/>
            <person name="Webster N.S."/>
        </authorList>
    </citation>
    <scope>NUCLEOTIDE SEQUENCE</scope>
    <source>
        <strain evidence="2">SB0664_bin_27</strain>
    </source>
</reference>